<dbReference type="AlphaFoldDB" id="A0A4Q7P1I3"/>
<evidence type="ECO:0000259" key="2">
    <source>
        <dbReference type="Pfam" id="PF01471"/>
    </source>
</evidence>
<dbReference type="CDD" id="cd22249">
    <property type="entry name" value="UDM1_RNF168_RNF169-like"/>
    <property type="match status" value="1"/>
</dbReference>
<dbReference type="RefSeq" id="WP_130287182.1">
    <property type="nucleotide sequence ID" value="NZ_SGXE01000003.1"/>
</dbReference>
<dbReference type="InterPro" id="IPR036365">
    <property type="entry name" value="PGBD-like_sf"/>
</dbReference>
<feature type="compositionally biased region" description="Basic and acidic residues" evidence="1">
    <location>
        <begin position="100"/>
        <end position="130"/>
    </location>
</feature>
<feature type="region of interest" description="Disordered" evidence="1">
    <location>
        <begin position="1"/>
        <end position="30"/>
    </location>
</feature>
<dbReference type="OrthoDB" id="4317910at2"/>
<dbReference type="Pfam" id="PF13699">
    <property type="entry name" value="eCIS_core"/>
    <property type="match status" value="1"/>
</dbReference>
<feature type="region of interest" description="Disordered" evidence="1">
    <location>
        <begin position="398"/>
        <end position="420"/>
    </location>
</feature>
<feature type="region of interest" description="Disordered" evidence="1">
    <location>
        <begin position="46"/>
        <end position="209"/>
    </location>
</feature>
<organism evidence="4 5">
    <name type="scientific">Aquimarina brevivitae</name>
    <dbReference type="NCBI Taxonomy" id="323412"/>
    <lineage>
        <taxon>Bacteria</taxon>
        <taxon>Pseudomonadati</taxon>
        <taxon>Bacteroidota</taxon>
        <taxon>Flavobacteriia</taxon>
        <taxon>Flavobacteriales</taxon>
        <taxon>Flavobacteriaceae</taxon>
        <taxon>Aquimarina</taxon>
    </lineage>
</organism>
<feature type="compositionally biased region" description="Basic and acidic residues" evidence="1">
    <location>
        <begin position="139"/>
        <end position="148"/>
    </location>
</feature>
<accession>A0A4Q7P1I3</accession>
<dbReference type="InterPro" id="IPR036366">
    <property type="entry name" value="PGBDSf"/>
</dbReference>
<keyword evidence="5" id="KW-1185">Reference proteome</keyword>
<dbReference type="Gene3D" id="1.10.101.10">
    <property type="entry name" value="PGBD-like superfamily/PGBD"/>
    <property type="match status" value="1"/>
</dbReference>
<dbReference type="InterPro" id="IPR025295">
    <property type="entry name" value="eCIS_core_dom"/>
</dbReference>
<reference evidence="4 5" key="1">
    <citation type="submission" date="2019-02" db="EMBL/GenBank/DDBJ databases">
        <title>Genomic Encyclopedia of Type Strains, Phase IV (KMG-IV): sequencing the most valuable type-strain genomes for metagenomic binning, comparative biology and taxonomic classification.</title>
        <authorList>
            <person name="Goeker M."/>
        </authorList>
    </citation>
    <scope>NUCLEOTIDE SEQUENCE [LARGE SCALE GENOMIC DNA]</scope>
    <source>
        <strain evidence="4 5">DSM 17196</strain>
    </source>
</reference>
<feature type="compositionally biased region" description="Acidic residues" evidence="1">
    <location>
        <begin position="149"/>
        <end position="172"/>
    </location>
</feature>
<evidence type="ECO:0000313" key="4">
    <source>
        <dbReference type="EMBL" id="RZS92502.1"/>
    </source>
</evidence>
<proteinExistence type="predicted"/>
<protein>
    <submittedName>
        <fullName evidence="4">Putative peptidoglycan binding protein</fullName>
    </submittedName>
</protein>
<sequence length="637" mass="68973">MRHFRRKRQGKESRQERPFIQPKLKVGQPGDKYEVEADKMADAVVNQTSKTSDGALQKKDANEEEVQAKPLAASVTPLVQTSMFKEQEGNVQKQEEEELAQTKEEEEPIQKQEEEEVAQTKKDEEPVQKAEEEEMAQTKVEEEPVQKQEEEEVAQTKEEEESIQQKAEEEETVQAKANSPTNPSQRVESQLGNSKGKGSRLPDSTKKEMETGFGADFSDVHIHTGSEAQDMTKQMGAQAFTNGTDIYFNKNKFDANSSEGKHLLAHELTHTIQQEGMVPSQLQFTIGDGNDLTAARFSGNLDLEACLDNEKTLKKGDNGAAVSLMQQALVDAGFPLPRFGVDGKFGSETRNALRDFQRASSLGVDGVLGPSTMSALDSLFSGGAPSLPPAVPVNPPPTTPPTVTTQTIKSAPDGTSDTRKTVGVGERVRLTASTAGTWSVSDGHIIGGNNGANVVWEAPPIASSPTVTITTPGGTKVIPFTVVPPNGLNMVVGNRHAIPAGSAGACMILNVSVQPMNVNLGRTMWFEEPGPATNISGYYSQFGAATLFHNPNPNYLGFNDNNAGLFDHAEQTGANPPFSFGTFEWVIPNKYKIDGEPDARGRVFTNTVQAFTMLPNGTTIITKNGAFVLRTVSNFVF</sequence>
<evidence type="ECO:0000313" key="5">
    <source>
        <dbReference type="Proteomes" id="UP000292262"/>
    </source>
</evidence>
<evidence type="ECO:0000259" key="3">
    <source>
        <dbReference type="Pfam" id="PF13699"/>
    </source>
</evidence>
<gene>
    <name evidence="4" type="ORF">EV197_2640</name>
</gene>
<feature type="compositionally biased region" description="Polar residues" evidence="1">
    <location>
        <begin position="175"/>
        <end position="193"/>
    </location>
</feature>
<dbReference type="EMBL" id="SGXE01000003">
    <property type="protein sequence ID" value="RZS92502.1"/>
    <property type="molecule type" value="Genomic_DNA"/>
</dbReference>
<feature type="domain" description="eCIS core" evidence="3">
    <location>
        <begin position="201"/>
        <end position="276"/>
    </location>
</feature>
<dbReference type="Pfam" id="PF01471">
    <property type="entry name" value="PG_binding_1"/>
    <property type="match status" value="1"/>
</dbReference>
<feature type="domain" description="Peptidoglycan binding-like" evidence="2">
    <location>
        <begin position="318"/>
        <end position="376"/>
    </location>
</feature>
<dbReference type="SUPFAM" id="SSF47090">
    <property type="entry name" value="PGBD-like"/>
    <property type="match status" value="1"/>
</dbReference>
<comment type="caution">
    <text evidence="4">The sequence shown here is derived from an EMBL/GenBank/DDBJ whole genome shotgun (WGS) entry which is preliminary data.</text>
</comment>
<dbReference type="InterPro" id="IPR002477">
    <property type="entry name" value="Peptidoglycan-bd-like"/>
</dbReference>
<dbReference type="Proteomes" id="UP000292262">
    <property type="component" value="Unassembled WGS sequence"/>
</dbReference>
<name>A0A4Q7P1I3_9FLAO</name>
<evidence type="ECO:0000256" key="1">
    <source>
        <dbReference type="SAM" id="MobiDB-lite"/>
    </source>
</evidence>